<dbReference type="GO" id="GO:0030170">
    <property type="term" value="F:pyridoxal phosphate binding"/>
    <property type="evidence" value="ECO:0007669"/>
    <property type="project" value="InterPro"/>
</dbReference>
<sequence>MNYDFTSISDRRKIGSRKWAIVPEEIDPLSDKLYPMTVADMDFDLAPEIRTALIDFVSHNVLGYSAMTESYKQAVCNFLEKWHKVCIEPEWIVSTPGLVPALSACVRAFTQVGDGVLVFTPVYPRFYQVIREQGRKLVDCPLEIAQDGLYHFDFANLESLLETHAVKMIFLCNPHNPSGRVWTASDLQRLAKLAKEYDCLVVSDEIHADLTLPGNEQTMYFKALADFDEKAIVLTSAAKAFNIAGLQSSNVLIPRSDLREKFQAELEASGIQAANILGMYATEIAYTKADNWREAVLQVLQTNYKLLVDFFSELDSRFEVMPTQASFLAWVNCEKLHVDREQIKAVFMAICFFVEDGVSFGEAGSYYFRLNFAMPTEELKACLQAFSERISPYLHSVD</sequence>
<dbReference type="GO" id="GO:0047804">
    <property type="term" value="F:cysteine-S-conjugate beta-lyase activity"/>
    <property type="evidence" value="ECO:0007669"/>
    <property type="project" value="UniProtKB-EC"/>
</dbReference>
<proteinExistence type="inferred from homology"/>
<name>A0A133YCE5_9FIRM</name>
<reference evidence="8" key="1">
    <citation type="submission" date="2016-01" db="EMBL/GenBank/DDBJ databases">
        <authorList>
            <person name="Mitreva M."/>
            <person name="Pepin K.H."/>
            <person name="Mihindukulasuriya K.A."/>
            <person name="Fulton R."/>
            <person name="Fronick C."/>
            <person name="O'Laughlin M."/>
            <person name="Miner T."/>
            <person name="Herter B."/>
            <person name="Rosa B.A."/>
            <person name="Cordes M."/>
            <person name="Tomlinson C."/>
            <person name="Wollam A."/>
            <person name="Palsikar V.B."/>
            <person name="Mardis E.R."/>
            <person name="Wilson R.K."/>
        </authorList>
    </citation>
    <scope>NUCLEOTIDE SEQUENCE [LARGE SCALE GENOMIC DNA]</scope>
    <source>
        <strain evidence="8">KA00274</strain>
    </source>
</reference>
<dbReference type="InterPro" id="IPR015421">
    <property type="entry name" value="PyrdxlP-dep_Trfase_major"/>
</dbReference>
<dbReference type="Gene3D" id="3.90.1150.10">
    <property type="entry name" value="Aspartate Aminotransferase, domain 1"/>
    <property type="match status" value="1"/>
</dbReference>
<dbReference type="AlphaFoldDB" id="A0A133YCE5"/>
<organism evidence="7 8">
    <name type="scientific">Amygdalobacter nucleatus</name>
    <dbReference type="NCBI Taxonomy" id="3029274"/>
    <lineage>
        <taxon>Bacteria</taxon>
        <taxon>Bacillati</taxon>
        <taxon>Bacillota</taxon>
        <taxon>Clostridia</taxon>
        <taxon>Eubacteriales</taxon>
        <taxon>Oscillospiraceae</taxon>
        <taxon>Amygdalobacter</taxon>
    </lineage>
</organism>
<dbReference type="Pfam" id="PF00155">
    <property type="entry name" value="Aminotran_1_2"/>
    <property type="match status" value="1"/>
</dbReference>
<evidence type="ECO:0000256" key="2">
    <source>
        <dbReference type="ARBA" id="ARBA00012224"/>
    </source>
</evidence>
<dbReference type="CDD" id="cd00609">
    <property type="entry name" value="AAT_like"/>
    <property type="match status" value="1"/>
</dbReference>
<dbReference type="NCBIfam" id="TIGR04350">
    <property type="entry name" value="C_S_lyase_PatB"/>
    <property type="match status" value="1"/>
</dbReference>
<dbReference type="PANTHER" id="PTHR43525">
    <property type="entry name" value="PROTEIN MALY"/>
    <property type="match status" value="1"/>
</dbReference>
<evidence type="ECO:0000313" key="8">
    <source>
        <dbReference type="Proteomes" id="UP000070080"/>
    </source>
</evidence>
<comment type="cofactor">
    <cofactor evidence="1">
        <name>pyridoxal 5'-phosphate</name>
        <dbReference type="ChEBI" id="CHEBI:597326"/>
    </cofactor>
</comment>
<dbReference type="PANTHER" id="PTHR43525:SF1">
    <property type="entry name" value="PROTEIN MALY"/>
    <property type="match status" value="1"/>
</dbReference>
<dbReference type="RefSeq" id="WP_066714144.1">
    <property type="nucleotide sequence ID" value="NZ_JARFNM010000001.1"/>
</dbReference>
<dbReference type="InterPro" id="IPR015424">
    <property type="entry name" value="PyrdxlP-dep_Trfase"/>
</dbReference>
<dbReference type="InterPro" id="IPR051798">
    <property type="entry name" value="Class-II_PLP-Dep_Aminotrans"/>
</dbReference>
<comment type="caution">
    <text evidence="7">The sequence shown here is derived from an EMBL/GenBank/DDBJ whole genome shotgun (WGS) entry which is preliminary data.</text>
</comment>
<dbReference type="EC" id="4.4.1.13" evidence="2"/>
<comment type="similarity">
    <text evidence="5">Belongs to the class-II pyridoxal-phosphate-dependent aminotransferase family. MalY/PatB cystathionine beta-lyase subfamily.</text>
</comment>
<dbReference type="InterPro" id="IPR027619">
    <property type="entry name" value="C-S_lyase_PatB-like"/>
</dbReference>
<feature type="domain" description="Aminotransferase class I/classII large" evidence="6">
    <location>
        <begin position="37"/>
        <end position="385"/>
    </location>
</feature>
<evidence type="ECO:0000256" key="3">
    <source>
        <dbReference type="ARBA" id="ARBA00022898"/>
    </source>
</evidence>
<dbReference type="InterPro" id="IPR004839">
    <property type="entry name" value="Aminotransferase_I/II_large"/>
</dbReference>
<dbReference type="PATRIC" id="fig|1497955.3.peg.791"/>
<dbReference type="InterPro" id="IPR015422">
    <property type="entry name" value="PyrdxlP-dep_Trfase_small"/>
</dbReference>
<dbReference type="STRING" id="1497955.HMPREF1872_00818"/>
<dbReference type="SUPFAM" id="SSF53383">
    <property type="entry name" value="PLP-dependent transferases"/>
    <property type="match status" value="1"/>
</dbReference>
<gene>
    <name evidence="7" type="ORF">HMPREF1872_00818</name>
</gene>
<dbReference type="Gene3D" id="3.40.640.10">
    <property type="entry name" value="Type I PLP-dependent aspartate aminotransferase-like (Major domain)"/>
    <property type="match status" value="1"/>
</dbReference>
<evidence type="ECO:0000256" key="5">
    <source>
        <dbReference type="ARBA" id="ARBA00037974"/>
    </source>
</evidence>
<evidence type="ECO:0000256" key="1">
    <source>
        <dbReference type="ARBA" id="ARBA00001933"/>
    </source>
</evidence>
<evidence type="ECO:0000259" key="6">
    <source>
        <dbReference type="Pfam" id="PF00155"/>
    </source>
</evidence>
<keyword evidence="4 7" id="KW-0456">Lyase</keyword>
<accession>A0A133YCE5</accession>
<evidence type="ECO:0000256" key="4">
    <source>
        <dbReference type="ARBA" id="ARBA00023239"/>
    </source>
</evidence>
<dbReference type="Proteomes" id="UP000070080">
    <property type="component" value="Unassembled WGS sequence"/>
</dbReference>
<evidence type="ECO:0000313" key="7">
    <source>
        <dbReference type="EMBL" id="KXB40787.1"/>
    </source>
</evidence>
<keyword evidence="8" id="KW-1185">Reference proteome</keyword>
<dbReference type="OrthoDB" id="9802872at2"/>
<dbReference type="EMBL" id="LSCV01000025">
    <property type="protein sequence ID" value="KXB40787.1"/>
    <property type="molecule type" value="Genomic_DNA"/>
</dbReference>
<keyword evidence="3" id="KW-0663">Pyridoxal phosphate</keyword>
<protein>
    <recommendedName>
        <fullName evidence="2">cysteine-S-conjugate beta-lyase</fullName>
        <ecNumber evidence="2">4.4.1.13</ecNumber>
    </recommendedName>
</protein>